<accession>A0ACB7U5K2</accession>
<name>A0ACB7U5K2_DIOAL</name>
<comment type="caution">
    <text evidence="1">The sequence shown here is derived from an EMBL/GenBank/DDBJ whole genome shotgun (WGS) entry which is preliminary data.</text>
</comment>
<dbReference type="Proteomes" id="UP000827976">
    <property type="component" value="Chromosome 18"/>
</dbReference>
<protein>
    <submittedName>
        <fullName evidence="1">Protein O-GlcNAc transferase protein</fullName>
        <ecNumber evidence="1">2.4.1.255</ecNumber>
    </submittedName>
</protein>
<evidence type="ECO:0000313" key="1">
    <source>
        <dbReference type="EMBL" id="KAH7655510.1"/>
    </source>
</evidence>
<keyword evidence="1" id="KW-0328">Glycosyltransferase</keyword>
<gene>
    <name evidence="1" type="ORF">IHE45_18G016000</name>
</gene>
<proteinExistence type="predicted"/>
<sequence>MKISMTNQKQAQGQRTLLLIIITFLTITTLVILLQTLTLRSSFHVSPPCDLVLNETRSKLQDMITFLPLKDLRYTHNPFQVHTTWFMSSINDIQEMDQAHHLYFPSKGKILCLHGHDPSNGANNSYALTWPEVLPAGAKLLSGLTFISETFYDYTNLWHGLSAMTPFVNWYQNKHCMVPERWVLFHWGELRLRMTPWLETLMEVSIGRKVKIEKFNDDGDRPVCFEKAVVFRRNEGGMSKTNKEKVYDLMRCKARAYCDVGDQYHGLEKGKKKVIRLTLFLRVGSRSFKNETTVVTVSGEECRKVDGCKLRVAHSHNLSFCDQVKLMSDTDVLITPHGAQLTNMIFMNKNSSVLEFFPKGWLEFAGVGQYVFRWLADWAGMRHEGAWNDPNGQKCPYTDNAECFTFYKDGQVGIDEGFLGKWLARVLNEVKEHKNNINGQANLSSSACSCSLV</sequence>
<dbReference type="EC" id="2.4.1.255" evidence="1"/>
<reference evidence="2" key="1">
    <citation type="journal article" date="2022" name="Nat. Commun.">
        <title>Chromosome evolution and the genetic basis of agronomically important traits in greater yam.</title>
        <authorList>
            <person name="Bredeson J.V."/>
            <person name="Lyons J.B."/>
            <person name="Oniyinde I.O."/>
            <person name="Okereke N.R."/>
            <person name="Kolade O."/>
            <person name="Nnabue I."/>
            <person name="Nwadili C.O."/>
            <person name="Hribova E."/>
            <person name="Parker M."/>
            <person name="Nwogha J."/>
            <person name="Shu S."/>
            <person name="Carlson J."/>
            <person name="Kariba R."/>
            <person name="Muthemba S."/>
            <person name="Knop K."/>
            <person name="Barton G.J."/>
            <person name="Sherwood A.V."/>
            <person name="Lopez-Montes A."/>
            <person name="Asiedu R."/>
            <person name="Jamnadass R."/>
            <person name="Muchugi A."/>
            <person name="Goodstein D."/>
            <person name="Egesi C.N."/>
            <person name="Featherston J."/>
            <person name="Asfaw A."/>
            <person name="Simpson G.G."/>
            <person name="Dolezel J."/>
            <person name="Hendre P.S."/>
            <person name="Van Deynze A."/>
            <person name="Kumar P.L."/>
            <person name="Obidiegwu J.E."/>
            <person name="Bhattacharjee R."/>
            <person name="Rokhsar D.S."/>
        </authorList>
    </citation>
    <scope>NUCLEOTIDE SEQUENCE [LARGE SCALE GENOMIC DNA]</scope>
    <source>
        <strain evidence="2">cv. TDa95/00328</strain>
    </source>
</reference>
<dbReference type="EMBL" id="CM037028">
    <property type="protein sequence ID" value="KAH7655510.1"/>
    <property type="molecule type" value="Genomic_DNA"/>
</dbReference>
<keyword evidence="2" id="KW-1185">Reference proteome</keyword>
<evidence type="ECO:0000313" key="2">
    <source>
        <dbReference type="Proteomes" id="UP000827976"/>
    </source>
</evidence>
<keyword evidence="1" id="KW-0808">Transferase</keyword>
<organism evidence="1 2">
    <name type="scientific">Dioscorea alata</name>
    <name type="common">Purple yam</name>
    <dbReference type="NCBI Taxonomy" id="55571"/>
    <lineage>
        <taxon>Eukaryota</taxon>
        <taxon>Viridiplantae</taxon>
        <taxon>Streptophyta</taxon>
        <taxon>Embryophyta</taxon>
        <taxon>Tracheophyta</taxon>
        <taxon>Spermatophyta</taxon>
        <taxon>Magnoliopsida</taxon>
        <taxon>Liliopsida</taxon>
        <taxon>Dioscoreales</taxon>
        <taxon>Dioscoreaceae</taxon>
        <taxon>Dioscorea</taxon>
    </lineage>
</organism>